<evidence type="ECO:0000313" key="2">
    <source>
        <dbReference type="Proteomes" id="UP001244136"/>
    </source>
</evidence>
<reference evidence="1 2" key="1">
    <citation type="journal article" date="2008" name="Int. J. Syst. Evol. Microbiol.">
        <title>Tessaracoccus flavescens sp. nov., isolated from marine sediment.</title>
        <authorList>
            <person name="Lee D.W."/>
            <person name="Lee S.D."/>
        </authorList>
    </citation>
    <scope>NUCLEOTIDE SEQUENCE [LARGE SCALE GENOMIC DNA]</scope>
    <source>
        <strain evidence="1 2">T21</strain>
    </source>
</reference>
<organism evidence="1 2">
    <name type="scientific">Tessaracoccus lacteus</name>
    <dbReference type="NCBI Taxonomy" id="3041766"/>
    <lineage>
        <taxon>Bacteria</taxon>
        <taxon>Bacillati</taxon>
        <taxon>Actinomycetota</taxon>
        <taxon>Actinomycetes</taxon>
        <taxon>Propionibacteriales</taxon>
        <taxon>Propionibacteriaceae</taxon>
        <taxon>Tessaracoccus</taxon>
    </lineage>
</organism>
<evidence type="ECO:0000313" key="1">
    <source>
        <dbReference type="EMBL" id="WGT47053.1"/>
    </source>
</evidence>
<accession>A0ABY8PX42</accession>
<dbReference type="Proteomes" id="UP001244136">
    <property type="component" value="Chromosome"/>
</dbReference>
<dbReference type="RefSeq" id="WP_281144793.1">
    <property type="nucleotide sequence ID" value="NZ_CP123967.1"/>
</dbReference>
<keyword evidence="2" id="KW-1185">Reference proteome</keyword>
<protein>
    <submittedName>
        <fullName evidence="1">Uncharacterized protein</fullName>
    </submittedName>
</protein>
<sequence length="126" mass="13758">MRIYIVNNSTDDSALATGTRLTVSLPTCTGTSIGSSAYISAFDSFPGELWNDVAFTSDEPFNLAYRPATAEIYNNAQGSPFALTTTDFLEAEGQLIGFDDFDGVVRPGYAYANYFYFEVVPQFAPE</sequence>
<name>A0ABY8PX42_9ACTN</name>
<gene>
    <name evidence="1" type="ORF">QH948_13200</name>
</gene>
<proteinExistence type="predicted"/>
<dbReference type="EMBL" id="CP123967">
    <property type="protein sequence ID" value="WGT47053.1"/>
    <property type="molecule type" value="Genomic_DNA"/>
</dbReference>